<feature type="transmembrane region" description="Helical" evidence="2">
    <location>
        <begin position="184"/>
        <end position="205"/>
    </location>
</feature>
<keyword evidence="2" id="KW-1133">Transmembrane helix</keyword>
<comment type="caution">
    <text evidence="3">The sequence shown here is derived from an EMBL/GenBank/DDBJ whole genome shotgun (WGS) entry which is preliminary data.</text>
</comment>
<reference evidence="3" key="1">
    <citation type="submission" date="2022-01" db="EMBL/GenBank/DDBJ databases">
        <title>Genome Sequence Resource for Two Populations of Ditylenchus destructor, the Migratory Endoparasitic Phytonematode.</title>
        <authorList>
            <person name="Zhang H."/>
            <person name="Lin R."/>
            <person name="Xie B."/>
        </authorList>
    </citation>
    <scope>NUCLEOTIDE SEQUENCE</scope>
    <source>
        <strain evidence="3">BazhouSP</strain>
    </source>
</reference>
<evidence type="ECO:0000256" key="2">
    <source>
        <dbReference type="SAM" id="Phobius"/>
    </source>
</evidence>
<accession>A0AAD4NFL3</accession>
<keyword evidence="2" id="KW-0472">Membrane</keyword>
<sequence length="209" mass="23404">MSESIGNCASSTASERRERRRQKILGNAPGRLSAILSGPDGKEDRQAPILEGMHCGDSASSTDADGCSSENRAHKSDSRGKISTFETEIDYVEPVYCELVSRNRLFIALVLGILFRIAVALQWTNHLTLSFAVIFLSYEMFFALPHKSLKYPKHGYVVNFLMVAGLNEQFVIYLGLFLDLLWEFFVDFTIIAFSYICLQVVVNCAQNLT</sequence>
<organism evidence="3 4">
    <name type="scientific">Ditylenchus destructor</name>
    <dbReference type="NCBI Taxonomy" id="166010"/>
    <lineage>
        <taxon>Eukaryota</taxon>
        <taxon>Metazoa</taxon>
        <taxon>Ecdysozoa</taxon>
        <taxon>Nematoda</taxon>
        <taxon>Chromadorea</taxon>
        <taxon>Rhabditida</taxon>
        <taxon>Tylenchina</taxon>
        <taxon>Tylenchomorpha</taxon>
        <taxon>Sphaerularioidea</taxon>
        <taxon>Anguinidae</taxon>
        <taxon>Anguininae</taxon>
        <taxon>Ditylenchus</taxon>
    </lineage>
</organism>
<evidence type="ECO:0000256" key="1">
    <source>
        <dbReference type="SAM" id="MobiDB-lite"/>
    </source>
</evidence>
<feature type="compositionally biased region" description="Polar residues" evidence="1">
    <location>
        <begin position="1"/>
        <end position="13"/>
    </location>
</feature>
<feature type="transmembrane region" description="Helical" evidence="2">
    <location>
        <begin position="127"/>
        <end position="144"/>
    </location>
</feature>
<dbReference type="Proteomes" id="UP001201812">
    <property type="component" value="Unassembled WGS sequence"/>
</dbReference>
<keyword evidence="4" id="KW-1185">Reference proteome</keyword>
<evidence type="ECO:0000313" key="4">
    <source>
        <dbReference type="Proteomes" id="UP001201812"/>
    </source>
</evidence>
<dbReference type="AlphaFoldDB" id="A0AAD4NFL3"/>
<name>A0AAD4NFL3_9BILA</name>
<evidence type="ECO:0000313" key="3">
    <source>
        <dbReference type="EMBL" id="KAI1723434.1"/>
    </source>
</evidence>
<dbReference type="EMBL" id="JAKKPZ010000003">
    <property type="protein sequence ID" value="KAI1723434.1"/>
    <property type="molecule type" value="Genomic_DNA"/>
</dbReference>
<gene>
    <name evidence="3" type="ORF">DdX_03594</name>
</gene>
<feature type="transmembrane region" description="Helical" evidence="2">
    <location>
        <begin position="156"/>
        <end position="178"/>
    </location>
</feature>
<feature type="region of interest" description="Disordered" evidence="1">
    <location>
        <begin position="1"/>
        <end position="47"/>
    </location>
</feature>
<proteinExistence type="predicted"/>
<protein>
    <submittedName>
        <fullName evidence="3">Uncharacterized protein</fullName>
    </submittedName>
</protein>
<feature type="transmembrane region" description="Helical" evidence="2">
    <location>
        <begin position="105"/>
        <end position="121"/>
    </location>
</feature>
<keyword evidence="2" id="KW-0812">Transmembrane</keyword>